<feature type="transmembrane region" description="Helical" evidence="10">
    <location>
        <begin position="203"/>
        <end position="226"/>
    </location>
</feature>
<evidence type="ECO:0000256" key="3">
    <source>
        <dbReference type="ARBA" id="ARBA00022553"/>
    </source>
</evidence>
<dbReference type="InterPro" id="IPR036890">
    <property type="entry name" value="HATPase_C_sf"/>
</dbReference>
<feature type="transmembrane region" description="Helical" evidence="10">
    <location>
        <begin position="160"/>
        <end position="183"/>
    </location>
</feature>
<dbReference type="Pfam" id="PF02518">
    <property type="entry name" value="HATPase_c"/>
    <property type="match status" value="1"/>
</dbReference>
<keyword evidence="10" id="KW-1133">Transmembrane helix</keyword>
<dbReference type="InterPro" id="IPR050482">
    <property type="entry name" value="Sensor_HK_TwoCompSys"/>
</dbReference>
<feature type="transmembrane region" description="Helical" evidence="10">
    <location>
        <begin position="60"/>
        <end position="81"/>
    </location>
</feature>
<keyword evidence="3" id="KW-0597">Phosphoprotein</keyword>
<dbReference type="GO" id="GO:0046983">
    <property type="term" value="F:protein dimerization activity"/>
    <property type="evidence" value="ECO:0007669"/>
    <property type="project" value="InterPro"/>
</dbReference>
<dbReference type="EMBL" id="ANHZ02000017">
    <property type="protein sequence ID" value="EME36177.1"/>
    <property type="molecule type" value="Genomic_DNA"/>
</dbReference>
<feature type="region of interest" description="Disordered" evidence="9">
    <location>
        <begin position="1"/>
        <end position="51"/>
    </location>
</feature>
<evidence type="ECO:0000256" key="9">
    <source>
        <dbReference type="SAM" id="MobiDB-lite"/>
    </source>
</evidence>
<dbReference type="RefSeq" id="WP_006215079.1">
    <property type="nucleotide sequence ID" value="NZ_ANHZ02000017.1"/>
</dbReference>
<gene>
    <name evidence="12" type="ORF">C884_00656</name>
</gene>
<keyword evidence="10" id="KW-0812">Transmembrane</keyword>
<keyword evidence="4" id="KW-0808">Transferase</keyword>
<dbReference type="Gene3D" id="3.30.565.10">
    <property type="entry name" value="Histidine kinase-like ATPase, C-terminal domain"/>
    <property type="match status" value="1"/>
</dbReference>
<keyword evidence="5" id="KW-0547">Nucleotide-binding</keyword>
<evidence type="ECO:0000256" key="5">
    <source>
        <dbReference type="ARBA" id="ARBA00022741"/>
    </source>
</evidence>
<feature type="region of interest" description="Disordered" evidence="9">
    <location>
        <begin position="323"/>
        <end position="345"/>
    </location>
</feature>
<evidence type="ECO:0000313" key="12">
    <source>
        <dbReference type="EMBL" id="EME36177.1"/>
    </source>
</evidence>
<evidence type="ECO:0000256" key="2">
    <source>
        <dbReference type="ARBA" id="ARBA00012438"/>
    </source>
</evidence>
<organism evidence="12 13">
    <name type="scientific">Kocuria palustris PEL</name>
    <dbReference type="NCBI Taxonomy" id="1236550"/>
    <lineage>
        <taxon>Bacteria</taxon>
        <taxon>Bacillati</taxon>
        <taxon>Actinomycetota</taxon>
        <taxon>Actinomycetes</taxon>
        <taxon>Micrococcales</taxon>
        <taxon>Micrococcaceae</taxon>
        <taxon>Kocuria</taxon>
    </lineage>
</organism>
<dbReference type="AlphaFoldDB" id="M2WCG9"/>
<dbReference type="Pfam" id="PF07730">
    <property type="entry name" value="HisKA_3"/>
    <property type="match status" value="1"/>
</dbReference>
<evidence type="ECO:0000256" key="8">
    <source>
        <dbReference type="ARBA" id="ARBA00023012"/>
    </source>
</evidence>
<comment type="catalytic activity">
    <reaction evidence="1">
        <text>ATP + protein L-histidine = ADP + protein N-phospho-L-histidine.</text>
        <dbReference type="EC" id="2.7.13.3"/>
    </reaction>
</comment>
<dbReference type="PANTHER" id="PTHR24421">
    <property type="entry name" value="NITRATE/NITRITE SENSOR PROTEIN NARX-RELATED"/>
    <property type="match status" value="1"/>
</dbReference>
<dbReference type="GO" id="GO:0000155">
    <property type="term" value="F:phosphorelay sensor kinase activity"/>
    <property type="evidence" value="ECO:0007669"/>
    <property type="project" value="InterPro"/>
</dbReference>
<evidence type="ECO:0000256" key="6">
    <source>
        <dbReference type="ARBA" id="ARBA00022777"/>
    </source>
</evidence>
<dbReference type="STRING" id="71999.KPaMU14_04605"/>
<sequence length="489" mass="52815">MSQLSQDPRQDVAPSAPARTAPRPESRPTTAERLIGVLSDPSDPDWRRPGPGATGLRRDVLGALALFAVAALILALLESFAGTSENRPRWLGYLMVALQILPLAGRRRWPAAVMVVSTAVYVIGYYLTPMAAGQSGTVLGLYVAVYTLVAWGPSRQVVRIIVALFLVLLLLWVGIDLAITGSYAEMVEELDSQAGPFEPMSAYSAYSFLLNILGFGITIFLGWTSWRSALRDHQNRAQAEQLRSQSQRLARQAVVEERLRIARELHDVIAHHVSAIGIQAGAARKVLHRDSELTAEALRSIEGSSRQAVSETRQLLGVLRADSDAEAADGQPRAETAPATSPGPRLEEIEQLAREHAQRGLSVTVTWVDGAEAAELPPALGLSMYRCVQEAMSNVVRHSTATSAEVVIRSIRRDDHGSGAAQAIELEVLDGGRPRAGSAGTGFGLRGLRERVQLHGGTVEIGSRDPGPGWRVRARFPLERIGPEAPDSE</sequence>
<evidence type="ECO:0000256" key="4">
    <source>
        <dbReference type="ARBA" id="ARBA00022679"/>
    </source>
</evidence>
<dbReference type="SMART" id="SM00387">
    <property type="entry name" value="HATPase_c"/>
    <property type="match status" value="1"/>
</dbReference>
<dbReference type="Gene3D" id="1.20.5.1930">
    <property type="match status" value="1"/>
</dbReference>
<proteinExistence type="predicted"/>
<keyword evidence="13" id="KW-1185">Reference proteome</keyword>
<dbReference type="EC" id="2.7.13.3" evidence="2"/>
<dbReference type="Proteomes" id="UP000009877">
    <property type="component" value="Unassembled WGS sequence"/>
</dbReference>
<keyword evidence="6 12" id="KW-0418">Kinase</keyword>
<keyword evidence="8" id="KW-0902">Two-component regulatory system</keyword>
<dbReference type="PANTHER" id="PTHR24421:SF10">
    <property type="entry name" value="NITRATE_NITRITE SENSOR PROTEIN NARQ"/>
    <property type="match status" value="1"/>
</dbReference>
<dbReference type="InterPro" id="IPR011712">
    <property type="entry name" value="Sig_transdc_His_kin_sub3_dim/P"/>
</dbReference>
<name>M2WCG9_9MICC</name>
<keyword evidence="10" id="KW-0472">Membrane</keyword>
<protein>
    <recommendedName>
        <fullName evidence="2">histidine kinase</fullName>
        <ecNumber evidence="2">2.7.13.3</ecNumber>
    </recommendedName>
</protein>
<reference evidence="12 13" key="1">
    <citation type="journal article" date="2014" name="Genome Announc.">
        <title>Draft Genome Sequence of Kocuria palustris PEL.</title>
        <authorList>
            <person name="Sharma G."/>
            <person name="Khatri I."/>
            <person name="Subramanian S."/>
        </authorList>
    </citation>
    <scope>NUCLEOTIDE SEQUENCE [LARGE SCALE GENOMIC DNA]</scope>
    <source>
        <strain evidence="12 13">PEL</strain>
    </source>
</reference>
<evidence type="ECO:0000259" key="11">
    <source>
        <dbReference type="SMART" id="SM00387"/>
    </source>
</evidence>
<evidence type="ECO:0000256" key="1">
    <source>
        <dbReference type="ARBA" id="ARBA00000085"/>
    </source>
</evidence>
<dbReference type="CDD" id="cd16917">
    <property type="entry name" value="HATPase_UhpB-NarQ-NarX-like"/>
    <property type="match status" value="1"/>
</dbReference>
<dbReference type="InterPro" id="IPR003594">
    <property type="entry name" value="HATPase_dom"/>
</dbReference>
<feature type="transmembrane region" description="Helical" evidence="10">
    <location>
        <begin position="134"/>
        <end position="153"/>
    </location>
</feature>
<feature type="compositionally biased region" description="Low complexity" evidence="9">
    <location>
        <begin position="13"/>
        <end position="31"/>
    </location>
</feature>
<keyword evidence="7" id="KW-0067">ATP-binding</keyword>
<evidence type="ECO:0000313" key="13">
    <source>
        <dbReference type="Proteomes" id="UP000009877"/>
    </source>
</evidence>
<feature type="domain" description="Histidine kinase/HSP90-like ATPase" evidence="11">
    <location>
        <begin position="379"/>
        <end position="480"/>
    </location>
</feature>
<evidence type="ECO:0000256" key="10">
    <source>
        <dbReference type="SAM" id="Phobius"/>
    </source>
</evidence>
<dbReference type="GO" id="GO:0016020">
    <property type="term" value="C:membrane"/>
    <property type="evidence" value="ECO:0007669"/>
    <property type="project" value="InterPro"/>
</dbReference>
<comment type="caution">
    <text evidence="12">The sequence shown here is derived from an EMBL/GenBank/DDBJ whole genome shotgun (WGS) entry which is preliminary data.</text>
</comment>
<dbReference type="GO" id="GO:0005524">
    <property type="term" value="F:ATP binding"/>
    <property type="evidence" value="ECO:0007669"/>
    <property type="project" value="UniProtKB-KW"/>
</dbReference>
<evidence type="ECO:0000256" key="7">
    <source>
        <dbReference type="ARBA" id="ARBA00022840"/>
    </source>
</evidence>
<accession>M2WCG9</accession>
<feature type="transmembrane region" description="Helical" evidence="10">
    <location>
        <begin position="111"/>
        <end position="128"/>
    </location>
</feature>
<dbReference type="SUPFAM" id="SSF55874">
    <property type="entry name" value="ATPase domain of HSP90 chaperone/DNA topoisomerase II/histidine kinase"/>
    <property type="match status" value="1"/>
</dbReference>